<feature type="chain" id="PRO_5047484926" description="PEP-CTERM sorting domain-containing protein" evidence="1">
    <location>
        <begin position="34"/>
        <end position="215"/>
    </location>
</feature>
<dbReference type="RefSeq" id="WP_190470656.1">
    <property type="nucleotide sequence ID" value="NZ_JACJSG010000011.1"/>
</dbReference>
<keyword evidence="3" id="KW-1185">Reference proteome</keyword>
<keyword evidence="1" id="KW-0732">Signal</keyword>
<reference evidence="2 3" key="1">
    <citation type="journal article" date="2020" name="ISME J.">
        <title>Comparative genomics reveals insights into cyanobacterial evolution and habitat adaptation.</title>
        <authorList>
            <person name="Chen M.Y."/>
            <person name="Teng W.K."/>
            <person name="Zhao L."/>
            <person name="Hu C.X."/>
            <person name="Zhou Y.K."/>
            <person name="Han B.P."/>
            <person name="Song L.R."/>
            <person name="Shu W.S."/>
        </authorList>
    </citation>
    <scope>NUCLEOTIDE SEQUENCE [LARGE SCALE GENOMIC DNA]</scope>
    <source>
        <strain evidence="2 3">FACHB-119</strain>
    </source>
</reference>
<evidence type="ECO:0008006" key="4">
    <source>
        <dbReference type="Google" id="ProtNLM"/>
    </source>
</evidence>
<evidence type="ECO:0000313" key="2">
    <source>
        <dbReference type="EMBL" id="MBD2500912.1"/>
    </source>
</evidence>
<evidence type="ECO:0000313" key="3">
    <source>
        <dbReference type="Proteomes" id="UP000661112"/>
    </source>
</evidence>
<dbReference type="Proteomes" id="UP000661112">
    <property type="component" value="Unassembled WGS sequence"/>
</dbReference>
<name>A0ABR8D1B0_9NOST</name>
<accession>A0ABR8D1B0</accession>
<protein>
    <recommendedName>
        <fullName evidence="4">PEP-CTERM sorting domain-containing protein</fullName>
    </recommendedName>
</protein>
<proteinExistence type="predicted"/>
<gene>
    <name evidence="2" type="ORF">H6G83_09865</name>
</gene>
<evidence type="ECO:0000256" key="1">
    <source>
        <dbReference type="SAM" id="SignalP"/>
    </source>
</evidence>
<feature type="signal peptide" evidence="1">
    <location>
        <begin position="1"/>
        <end position="33"/>
    </location>
</feature>
<comment type="caution">
    <text evidence="2">The sequence shown here is derived from an EMBL/GenBank/DDBJ whole genome shotgun (WGS) entry which is preliminary data.</text>
</comment>
<dbReference type="EMBL" id="JACJSG010000011">
    <property type="protein sequence ID" value="MBD2500912.1"/>
    <property type="molecule type" value="Genomic_DNA"/>
</dbReference>
<organism evidence="2 3">
    <name type="scientific">Anabaena azotica FACHB-119</name>
    <dbReference type="NCBI Taxonomy" id="947527"/>
    <lineage>
        <taxon>Bacteria</taxon>
        <taxon>Bacillati</taxon>
        <taxon>Cyanobacteriota</taxon>
        <taxon>Cyanophyceae</taxon>
        <taxon>Nostocales</taxon>
        <taxon>Nostocaceae</taxon>
        <taxon>Anabaena</taxon>
        <taxon>Anabaena azotica</taxon>
    </lineage>
</organism>
<sequence length="215" mass="22788">MSKKWNAKQLGLAVLPTAIAVGATLASTSPSFALDYQWDVNLTSNNYSATGYVITNTNTANANLSASNILDWKFTLSNGTVSDVIQKTNSTLSYTGGLFINAASNALTLEPSILSLRSITFTSQVNSNSNLYFGYPLTSGLIPNVRIGILSSLNINGGTGLLYSSTTFATGGTPVPWDVSPSMLPVIGVPFFFGLQSLRKKVKFAKPVKISETVS</sequence>